<evidence type="ECO:0008006" key="3">
    <source>
        <dbReference type="Google" id="ProtNLM"/>
    </source>
</evidence>
<evidence type="ECO:0000313" key="1">
    <source>
        <dbReference type="EMBL" id="MDB6262150.1"/>
    </source>
</evidence>
<dbReference type="AlphaFoldDB" id="A0A9X3W8M0"/>
<sequence>MRKRKILGVVAAALLAVTPVTTTGITLIGHSNVVSAATEIKLSSKKPYLRLAPGSSFDSFTIVKDIKSNVGTVDYVENIDVYKKASNGDVKWGYPVHEEQLKPGTEGVIVVTVDVHDLKNGSYTYMTKTDAGDIVPTTEDDMYYTRDAAIEIPFVVGSKKSNLVSTKRSSRTAVITGRYNNKVRTYTSRGKFAHHYVYSGHSYKFNVRRVIKGKTYFKLYGKRQYVRADKLKF</sequence>
<organism evidence="1 2">
    <name type="scientific">Lactobacillus amylovorus</name>
    <dbReference type="NCBI Taxonomy" id="1604"/>
    <lineage>
        <taxon>Bacteria</taxon>
        <taxon>Bacillati</taxon>
        <taxon>Bacillota</taxon>
        <taxon>Bacilli</taxon>
        <taxon>Lactobacillales</taxon>
        <taxon>Lactobacillaceae</taxon>
        <taxon>Lactobacillus</taxon>
    </lineage>
</organism>
<protein>
    <recommendedName>
        <fullName evidence="3">Surface layer protein A domain-containing protein</fullName>
    </recommendedName>
</protein>
<name>A0A9X3W8M0_LACAM</name>
<comment type="caution">
    <text evidence="1">The sequence shown here is derived from an EMBL/GenBank/DDBJ whole genome shotgun (WGS) entry which is preliminary data.</text>
</comment>
<proteinExistence type="predicted"/>
<gene>
    <name evidence="1" type="ORF">ODV15_06190</name>
</gene>
<reference evidence="1" key="2">
    <citation type="submission" date="2022-10" db="EMBL/GenBank/DDBJ databases">
        <authorList>
            <person name="Kostovova I."/>
            <person name="Moravkova M."/>
            <person name="Pechar R."/>
        </authorList>
    </citation>
    <scope>NUCLEOTIDE SEQUENCE</scope>
    <source>
        <strain evidence="1">M356A</strain>
    </source>
</reference>
<dbReference type="EMBL" id="JAOTGU010000007">
    <property type="protein sequence ID" value="MDB6262150.1"/>
    <property type="molecule type" value="Genomic_DNA"/>
</dbReference>
<dbReference type="RefSeq" id="WP_271870061.1">
    <property type="nucleotide sequence ID" value="NZ_JAOTGU010000007.1"/>
</dbReference>
<accession>A0A9X3W8M0</accession>
<dbReference type="Proteomes" id="UP001143700">
    <property type="component" value="Unassembled WGS sequence"/>
</dbReference>
<reference evidence="1" key="1">
    <citation type="journal article" date="2022" name="Microorganisms">
        <title>Antibiotic Susceptibility, Resistance Gene Determinants and Corresponding Genomic Regions in Lactobacillus amylovorus Isolates Derived from Wild Boars and Domestic Pigs.</title>
        <authorList>
            <person name="Moravkova M."/>
            <person name="Kostovova I."/>
            <person name="Kavanova K."/>
            <person name="Pechar R."/>
            <person name="Stanek S."/>
            <person name="Brychta A."/>
            <person name="Zeman M."/>
            <person name="Kubasova T."/>
        </authorList>
    </citation>
    <scope>NUCLEOTIDE SEQUENCE</scope>
    <source>
        <strain evidence="1">M356A</strain>
    </source>
</reference>
<evidence type="ECO:0000313" key="2">
    <source>
        <dbReference type="Proteomes" id="UP001143700"/>
    </source>
</evidence>